<dbReference type="AlphaFoldDB" id="A0A371ICT5"/>
<feature type="compositionally biased region" description="Basic and acidic residues" evidence="1">
    <location>
        <begin position="26"/>
        <end position="38"/>
    </location>
</feature>
<comment type="caution">
    <text evidence="2">The sequence shown here is derived from an EMBL/GenBank/DDBJ whole genome shotgun (WGS) entry which is preliminary data.</text>
</comment>
<dbReference type="EMBL" id="QJKJ01000393">
    <property type="protein sequence ID" value="RDY12861.1"/>
    <property type="molecule type" value="Genomic_DNA"/>
</dbReference>
<evidence type="ECO:0000313" key="3">
    <source>
        <dbReference type="Proteomes" id="UP000257109"/>
    </source>
</evidence>
<sequence length="114" mass="12906">MAVVGCIGPKKAGVHLLEMDPQFDQEDVRPRPGKDLKEVQVGPEPHKKTKIGAFLESQIEGALVRDAFTWSPTDMPDIDLDFLCHSLSIAPRVHLVSQKKRRLGEEKKKRLRLR</sequence>
<organism evidence="2 3">
    <name type="scientific">Mucuna pruriens</name>
    <name type="common">Velvet bean</name>
    <name type="synonym">Dolichos pruriens</name>
    <dbReference type="NCBI Taxonomy" id="157652"/>
    <lineage>
        <taxon>Eukaryota</taxon>
        <taxon>Viridiplantae</taxon>
        <taxon>Streptophyta</taxon>
        <taxon>Embryophyta</taxon>
        <taxon>Tracheophyta</taxon>
        <taxon>Spermatophyta</taxon>
        <taxon>Magnoliopsida</taxon>
        <taxon>eudicotyledons</taxon>
        <taxon>Gunneridae</taxon>
        <taxon>Pentapetalae</taxon>
        <taxon>rosids</taxon>
        <taxon>fabids</taxon>
        <taxon>Fabales</taxon>
        <taxon>Fabaceae</taxon>
        <taxon>Papilionoideae</taxon>
        <taxon>50 kb inversion clade</taxon>
        <taxon>NPAAA clade</taxon>
        <taxon>indigoferoid/millettioid clade</taxon>
        <taxon>Phaseoleae</taxon>
        <taxon>Mucuna</taxon>
    </lineage>
</organism>
<name>A0A371ICT5_MUCPR</name>
<proteinExistence type="predicted"/>
<dbReference type="Proteomes" id="UP000257109">
    <property type="component" value="Unassembled WGS sequence"/>
</dbReference>
<protein>
    <submittedName>
        <fullName evidence="2">Uncharacterized protein</fullName>
    </submittedName>
</protein>
<feature type="region of interest" description="Disordered" evidence="1">
    <location>
        <begin position="25"/>
        <end position="47"/>
    </location>
</feature>
<gene>
    <name evidence="2" type="ORF">CR513_02288</name>
</gene>
<reference evidence="2" key="1">
    <citation type="submission" date="2018-05" db="EMBL/GenBank/DDBJ databases">
        <title>Draft genome of Mucuna pruriens seed.</title>
        <authorList>
            <person name="Nnadi N.E."/>
            <person name="Vos R."/>
            <person name="Hasami M.H."/>
            <person name="Devisetty U.K."/>
            <person name="Aguiy J.C."/>
        </authorList>
    </citation>
    <scope>NUCLEOTIDE SEQUENCE [LARGE SCALE GENOMIC DNA]</scope>
    <source>
        <strain evidence="2">JCA_2017</strain>
    </source>
</reference>
<feature type="non-terminal residue" evidence="2">
    <location>
        <position position="1"/>
    </location>
</feature>
<evidence type="ECO:0000256" key="1">
    <source>
        <dbReference type="SAM" id="MobiDB-lite"/>
    </source>
</evidence>
<keyword evidence="3" id="KW-1185">Reference proteome</keyword>
<evidence type="ECO:0000313" key="2">
    <source>
        <dbReference type="EMBL" id="RDY12861.1"/>
    </source>
</evidence>
<dbReference type="OrthoDB" id="1306287at2759"/>
<accession>A0A371ICT5</accession>